<dbReference type="Pfam" id="PF00480">
    <property type="entry name" value="ROK"/>
    <property type="match status" value="1"/>
</dbReference>
<dbReference type="GeneID" id="302993929"/>
<proteinExistence type="inferred from homology"/>
<dbReference type="PROSITE" id="PS01125">
    <property type="entry name" value="ROK"/>
    <property type="match status" value="1"/>
</dbReference>
<dbReference type="OrthoDB" id="9810372at2"/>
<dbReference type="Gene3D" id="3.30.420.40">
    <property type="match status" value="2"/>
</dbReference>
<dbReference type="Proteomes" id="UP000297872">
    <property type="component" value="Unassembled WGS sequence"/>
</dbReference>
<name>A0A4Y8VV23_9BACT</name>
<keyword evidence="3" id="KW-1185">Reference proteome</keyword>
<evidence type="ECO:0000313" key="2">
    <source>
        <dbReference type="EMBL" id="TFH84464.1"/>
    </source>
</evidence>
<accession>A0A4Y8VV23</accession>
<dbReference type="AlphaFoldDB" id="A0A4Y8VV23"/>
<sequence>MTENALKPYVIGLDLGGTNSVFGIVDARGEIKATTAIKTGGYDDVNDYVKAAVEALQPIIDTVGGIDKIKAMGIGAPNGNYYSGTIEFAPNLAWAHDGVVPLAKLFSDALGGLPVALTNDANAAALGEMTYGVARGMKNFIDVTLGTGVGSGIVIDGKMVYGCDGFAGELGHVVMVRGEEGRLCGCGRKGCLEAYCSATGVARTAREFLEKSDEPSLLRDMKPEDITSYDVSIAAGKGDALAKRVYDFTGKMLGEACADFAAFSSPEAFVFFGGLTKAGDLLMKPLKESYDKSVLKIFRGKAKFLISTLDGSSAAVLGASAVGWDL</sequence>
<dbReference type="PANTHER" id="PTHR18964">
    <property type="entry name" value="ROK (REPRESSOR, ORF, KINASE) FAMILY"/>
    <property type="match status" value="1"/>
</dbReference>
<dbReference type="InterPro" id="IPR043129">
    <property type="entry name" value="ATPase_NBD"/>
</dbReference>
<dbReference type="InterPro" id="IPR000600">
    <property type="entry name" value="ROK"/>
</dbReference>
<organism evidence="2 3">
    <name type="scientific">Segatella hominis</name>
    <dbReference type="NCBI Taxonomy" id="2518605"/>
    <lineage>
        <taxon>Bacteria</taxon>
        <taxon>Pseudomonadati</taxon>
        <taxon>Bacteroidota</taxon>
        <taxon>Bacteroidia</taxon>
        <taxon>Bacteroidales</taxon>
        <taxon>Prevotellaceae</taxon>
        <taxon>Segatella</taxon>
    </lineage>
</organism>
<comment type="caution">
    <text evidence="2">The sequence shown here is derived from an EMBL/GenBank/DDBJ whole genome shotgun (WGS) entry which is preliminary data.</text>
</comment>
<evidence type="ECO:0000256" key="1">
    <source>
        <dbReference type="ARBA" id="ARBA00006479"/>
    </source>
</evidence>
<evidence type="ECO:0000313" key="3">
    <source>
        <dbReference type="Proteomes" id="UP000297872"/>
    </source>
</evidence>
<dbReference type="InterPro" id="IPR049874">
    <property type="entry name" value="ROK_cs"/>
</dbReference>
<dbReference type="EMBL" id="SGVY01000002">
    <property type="protein sequence ID" value="TFH84464.1"/>
    <property type="molecule type" value="Genomic_DNA"/>
</dbReference>
<comment type="similarity">
    <text evidence="1">Belongs to the ROK (NagC/XylR) family.</text>
</comment>
<reference evidence="2 3" key="1">
    <citation type="submission" date="2019-02" db="EMBL/GenBank/DDBJ databases">
        <title>Draft Genome Sequence of the Prevotella sp. BCRC 81118, Isolated from Human Feces.</title>
        <authorList>
            <person name="Huang C.-H."/>
        </authorList>
    </citation>
    <scope>NUCLEOTIDE SEQUENCE [LARGE SCALE GENOMIC DNA]</scope>
    <source>
        <strain evidence="2 3">BCRC 81118</strain>
    </source>
</reference>
<protein>
    <submittedName>
        <fullName evidence="2">ROK family protein</fullName>
    </submittedName>
</protein>
<dbReference type="SUPFAM" id="SSF53067">
    <property type="entry name" value="Actin-like ATPase domain"/>
    <property type="match status" value="1"/>
</dbReference>
<gene>
    <name evidence="2" type="ORF">EXN75_01295</name>
</gene>
<dbReference type="PANTHER" id="PTHR18964:SF149">
    <property type="entry name" value="BIFUNCTIONAL UDP-N-ACETYLGLUCOSAMINE 2-EPIMERASE_N-ACETYLMANNOSAMINE KINASE"/>
    <property type="match status" value="1"/>
</dbReference>
<dbReference type="RefSeq" id="WP_134842486.1">
    <property type="nucleotide sequence ID" value="NZ_SGVY01000002.1"/>
</dbReference>